<dbReference type="Proteomes" id="UP000252669">
    <property type="component" value="Unassembled WGS sequence"/>
</dbReference>
<protein>
    <submittedName>
        <fullName evidence="3">Uncharacterized protein</fullName>
    </submittedName>
</protein>
<evidence type="ECO:0000256" key="2">
    <source>
        <dbReference type="SAM" id="Phobius"/>
    </source>
</evidence>
<feature type="coiled-coil region" evidence="1">
    <location>
        <begin position="151"/>
        <end position="195"/>
    </location>
</feature>
<comment type="caution">
    <text evidence="3">The sequence shown here is derived from an EMBL/GenBank/DDBJ whole genome shotgun (WGS) entry which is preliminary data.</text>
</comment>
<name>A0A366MS11_9BACT</name>
<gene>
    <name evidence="3" type="ORF">CRU91_07535</name>
</gene>
<keyword evidence="4" id="KW-1185">Reference proteome</keyword>
<dbReference type="AlphaFoldDB" id="A0A366MS11"/>
<dbReference type="RefSeq" id="WP_113894613.1">
    <property type="nucleotide sequence ID" value="NZ_JANJGA010000011.1"/>
</dbReference>
<keyword evidence="2" id="KW-0812">Transmembrane</keyword>
<sequence length="342" mass="40001">MNSPQSNYNELNKKLDEFLTSIANIQEKSISLEPISDNLTKDLRSDISNHVEPTDNIAKYQEAIGKLEEIYKGTNYRHSYSTITKYIISHREKCIFDKDQKILHIIAFNIENIFATIDKQDIYKDEDEFKNKVFKLKDHINLEILRIRDIFDAENKTKAELEETKLELNNLKKESKQLNDNIEKSENQLKNMQKEYITILGIFAAIVFSFVAGLTFSTSVLSNIDKSSIYRLVLIMCLIGLFITNILHYLYSFVREIHFGISNKDKNVCVNIWENTKDKFCNSYIFKFNIFVACIIVSTFLCWVFFENNKNDLRSNTKEINSNNKLELYATEPLNILRSEVK</sequence>
<organism evidence="3 4">
    <name type="scientific">Aliarcobacter vitoriensis</name>
    <dbReference type="NCBI Taxonomy" id="2011099"/>
    <lineage>
        <taxon>Bacteria</taxon>
        <taxon>Pseudomonadati</taxon>
        <taxon>Campylobacterota</taxon>
        <taxon>Epsilonproteobacteria</taxon>
        <taxon>Campylobacterales</taxon>
        <taxon>Arcobacteraceae</taxon>
        <taxon>Aliarcobacter</taxon>
    </lineage>
</organism>
<keyword evidence="2" id="KW-0472">Membrane</keyword>
<dbReference type="OrthoDB" id="5363604at2"/>
<keyword evidence="1" id="KW-0175">Coiled coil</keyword>
<accession>A0A366MS11</accession>
<keyword evidence="2" id="KW-1133">Transmembrane helix</keyword>
<reference evidence="3 4" key="1">
    <citation type="submission" date="2017-10" db="EMBL/GenBank/DDBJ databases">
        <title>Genomics of the genus Arcobacter.</title>
        <authorList>
            <person name="Perez-Cataluna A."/>
            <person name="Figueras M.J."/>
        </authorList>
    </citation>
    <scope>NUCLEOTIDE SEQUENCE [LARGE SCALE GENOMIC DNA]</scope>
    <source>
        <strain evidence="3 4">CECT 9230</strain>
    </source>
</reference>
<dbReference type="EMBL" id="PDKB01000011">
    <property type="protein sequence ID" value="RBQ28837.1"/>
    <property type="molecule type" value="Genomic_DNA"/>
</dbReference>
<evidence type="ECO:0000313" key="4">
    <source>
        <dbReference type="Proteomes" id="UP000252669"/>
    </source>
</evidence>
<feature type="transmembrane region" description="Helical" evidence="2">
    <location>
        <begin position="284"/>
        <end position="306"/>
    </location>
</feature>
<feature type="transmembrane region" description="Helical" evidence="2">
    <location>
        <begin position="196"/>
        <end position="217"/>
    </location>
</feature>
<feature type="transmembrane region" description="Helical" evidence="2">
    <location>
        <begin position="229"/>
        <end position="251"/>
    </location>
</feature>
<evidence type="ECO:0000313" key="3">
    <source>
        <dbReference type="EMBL" id="RBQ28837.1"/>
    </source>
</evidence>
<proteinExistence type="predicted"/>
<evidence type="ECO:0000256" key="1">
    <source>
        <dbReference type="SAM" id="Coils"/>
    </source>
</evidence>